<dbReference type="PROSITE" id="PS50977">
    <property type="entry name" value="HTH_TETR_2"/>
    <property type="match status" value="1"/>
</dbReference>
<dbReference type="GO" id="GO:0000976">
    <property type="term" value="F:transcription cis-regulatory region binding"/>
    <property type="evidence" value="ECO:0007669"/>
    <property type="project" value="TreeGrafter"/>
</dbReference>
<dbReference type="GO" id="GO:0003700">
    <property type="term" value="F:DNA-binding transcription factor activity"/>
    <property type="evidence" value="ECO:0007669"/>
    <property type="project" value="TreeGrafter"/>
</dbReference>
<dbReference type="PANTHER" id="PTHR30055">
    <property type="entry name" value="HTH-TYPE TRANSCRIPTIONAL REGULATOR RUTR"/>
    <property type="match status" value="1"/>
</dbReference>
<dbReference type="OrthoDB" id="9783238at2"/>
<dbReference type="Pfam" id="PF00440">
    <property type="entry name" value="TetR_N"/>
    <property type="match status" value="1"/>
</dbReference>
<evidence type="ECO:0000259" key="3">
    <source>
        <dbReference type="PROSITE" id="PS50977"/>
    </source>
</evidence>
<dbReference type="InterPro" id="IPR009057">
    <property type="entry name" value="Homeodomain-like_sf"/>
</dbReference>
<dbReference type="EMBL" id="CP001344">
    <property type="protein sequence ID" value="ACL43352.1"/>
    <property type="molecule type" value="Genomic_DNA"/>
</dbReference>
<dbReference type="Pfam" id="PF17918">
    <property type="entry name" value="TetR_C_15"/>
    <property type="match status" value="1"/>
</dbReference>
<dbReference type="AlphaFoldDB" id="B8HXR3"/>
<dbReference type="PANTHER" id="PTHR30055:SF226">
    <property type="entry name" value="HTH-TYPE TRANSCRIPTIONAL REGULATOR PKSA"/>
    <property type="match status" value="1"/>
</dbReference>
<reference evidence="4" key="1">
    <citation type="submission" date="2009-01" db="EMBL/GenBank/DDBJ databases">
        <title>Complete sequence of chromosome Cyanothece sp. PCC 7425.</title>
        <authorList>
            <consortium name="US DOE Joint Genome Institute"/>
            <person name="Lucas S."/>
            <person name="Copeland A."/>
            <person name="Lapidus A."/>
            <person name="Glavina del Rio T."/>
            <person name="Dalin E."/>
            <person name="Tice H."/>
            <person name="Bruce D."/>
            <person name="Goodwin L."/>
            <person name="Pitluck S."/>
            <person name="Sims D."/>
            <person name="Meineke L."/>
            <person name="Brettin T."/>
            <person name="Detter J.C."/>
            <person name="Han C."/>
            <person name="Larimer F."/>
            <person name="Land M."/>
            <person name="Hauser L."/>
            <person name="Kyrpides N."/>
            <person name="Ovchinnikova G."/>
            <person name="Liberton M."/>
            <person name="Stoeckel J."/>
            <person name="Banerjee A."/>
            <person name="Singh A."/>
            <person name="Page L."/>
            <person name="Sato H."/>
            <person name="Zhao L."/>
            <person name="Sherman L."/>
            <person name="Pakrasi H."/>
            <person name="Richardson P."/>
        </authorList>
    </citation>
    <scope>NUCLEOTIDE SEQUENCE</scope>
    <source>
        <strain evidence="4">PCC 7425</strain>
    </source>
</reference>
<dbReference type="InterPro" id="IPR041669">
    <property type="entry name" value="TetR_C_15"/>
</dbReference>
<dbReference type="STRING" id="395961.Cyan7425_0966"/>
<evidence type="ECO:0000256" key="2">
    <source>
        <dbReference type="PROSITE-ProRule" id="PRU00335"/>
    </source>
</evidence>
<dbReference type="SUPFAM" id="SSF46689">
    <property type="entry name" value="Homeodomain-like"/>
    <property type="match status" value="1"/>
</dbReference>
<keyword evidence="1 2" id="KW-0238">DNA-binding</keyword>
<evidence type="ECO:0000313" key="4">
    <source>
        <dbReference type="EMBL" id="ACL43352.1"/>
    </source>
</evidence>
<feature type="domain" description="HTH tetR-type" evidence="3">
    <location>
        <begin position="20"/>
        <end position="80"/>
    </location>
</feature>
<sequence length="218" mass="24496">MTDSPLAVPLWRVPQQARSWQRFNRILDAAAELFVEVGYESVTTDEIAARASTSVGGLYRFFPDKLAVFHALLDRYFQQLRALFATLHSDETMHLPLETYIGQLVDGFDRFVSGNPAFRIVFVQARLIPTTMAMNVAFNQEIAQQLATFFAVRNPTLTQAQRELIATISVEVASTLDLLALSRDRSFQDLVLAETKTLLIAYLREYFPSNPNAEGAST</sequence>
<dbReference type="InterPro" id="IPR050109">
    <property type="entry name" value="HTH-type_TetR-like_transc_reg"/>
</dbReference>
<feature type="DNA-binding region" description="H-T-H motif" evidence="2">
    <location>
        <begin position="43"/>
        <end position="62"/>
    </location>
</feature>
<accession>B8HXR3</accession>
<dbReference type="InterPro" id="IPR001647">
    <property type="entry name" value="HTH_TetR"/>
</dbReference>
<dbReference type="eggNOG" id="COG1309">
    <property type="taxonomic scope" value="Bacteria"/>
</dbReference>
<dbReference type="PRINTS" id="PR00455">
    <property type="entry name" value="HTHTETR"/>
</dbReference>
<dbReference type="Gene3D" id="1.10.357.10">
    <property type="entry name" value="Tetracycline Repressor, domain 2"/>
    <property type="match status" value="1"/>
</dbReference>
<organism evidence="4">
    <name type="scientific">Cyanothece sp. (strain PCC 7425 / ATCC 29141)</name>
    <dbReference type="NCBI Taxonomy" id="395961"/>
    <lineage>
        <taxon>Bacteria</taxon>
        <taxon>Bacillati</taxon>
        <taxon>Cyanobacteriota</taxon>
        <taxon>Cyanophyceae</taxon>
        <taxon>Gomontiellales</taxon>
        <taxon>Cyanothecaceae</taxon>
        <taxon>Cyanothece</taxon>
    </lineage>
</organism>
<proteinExistence type="predicted"/>
<evidence type="ECO:0000256" key="1">
    <source>
        <dbReference type="ARBA" id="ARBA00023125"/>
    </source>
</evidence>
<dbReference type="HOGENOM" id="CLU_069356_46_2_3"/>
<protein>
    <submittedName>
        <fullName evidence="4">Transcriptional regulator, TetR family</fullName>
    </submittedName>
</protein>
<gene>
    <name evidence="4" type="ordered locus">Cyan7425_0966</name>
</gene>
<name>B8HXR3_CYAP4</name>
<dbReference type="KEGG" id="cyn:Cyan7425_0966"/>